<dbReference type="EMBL" id="FOIF01000023">
    <property type="protein sequence ID" value="SES94837.1"/>
    <property type="molecule type" value="Genomic_DNA"/>
</dbReference>
<evidence type="ECO:0000313" key="1">
    <source>
        <dbReference type="EMBL" id="SES94837.1"/>
    </source>
</evidence>
<dbReference type="AlphaFoldDB" id="A0A1I0AKJ5"/>
<evidence type="ECO:0000313" key="2">
    <source>
        <dbReference type="Proteomes" id="UP000243819"/>
    </source>
</evidence>
<dbReference type="RefSeq" id="WP_091350657.1">
    <property type="nucleotide sequence ID" value="NZ_FOIF01000023.1"/>
</dbReference>
<protein>
    <submittedName>
        <fullName evidence="1">Uncharacterized protein</fullName>
    </submittedName>
</protein>
<organism evidence="1 2">
    <name type="scientific">Anaerobranca gottschalkii DSM 13577</name>
    <dbReference type="NCBI Taxonomy" id="1120990"/>
    <lineage>
        <taxon>Bacteria</taxon>
        <taxon>Bacillati</taxon>
        <taxon>Bacillota</taxon>
        <taxon>Clostridia</taxon>
        <taxon>Eubacteriales</taxon>
        <taxon>Proteinivoracaceae</taxon>
        <taxon>Anaerobranca</taxon>
    </lineage>
</organism>
<accession>A0A1I0AKJ5</accession>
<sequence>MEYRIKKIIYRVKYNDEAKHLGEYALVSIKRASKELKEQYFSWNPEFSIERIREVFGEPSYRIGGLYSGPVEVWVFETSTNNVIYIEAWPFVEPPGFYIHCKNYDESIVTFSRWLTLQNSSRHLKVIPGGKMTIPT</sequence>
<proteinExistence type="predicted"/>
<reference evidence="2" key="1">
    <citation type="submission" date="2016-10" db="EMBL/GenBank/DDBJ databases">
        <authorList>
            <person name="Varghese N."/>
            <person name="Submissions S."/>
        </authorList>
    </citation>
    <scope>NUCLEOTIDE SEQUENCE [LARGE SCALE GENOMIC DNA]</scope>
    <source>
        <strain evidence="2">DSM 13577</strain>
    </source>
</reference>
<dbReference type="Proteomes" id="UP000243819">
    <property type="component" value="Unassembled WGS sequence"/>
</dbReference>
<name>A0A1I0AKJ5_9FIRM</name>
<gene>
    <name evidence="1" type="ORF">SAMN03080614_102322</name>
</gene>
<keyword evidence="2" id="KW-1185">Reference proteome</keyword>
<dbReference type="STRING" id="1120990.SAMN03080614_102322"/>
<dbReference type="OrthoDB" id="9825807at2"/>